<evidence type="ECO:0000313" key="2">
    <source>
        <dbReference type="Proteomes" id="UP000011135"/>
    </source>
</evidence>
<organism evidence="1 2">
    <name type="scientific">Fulvivirga imtechensis AK7</name>
    <dbReference type="NCBI Taxonomy" id="1237149"/>
    <lineage>
        <taxon>Bacteria</taxon>
        <taxon>Pseudomonadati</taxon>
        <taxon>Bacteroidota</taxon>
        <taxon>Cytophagia</taxon>
        <taxon>Cytophagales</taxon>
        <taxon>Fulvivirgaceae</taxon>
        <taxon>Fulvivirga</taxon>
    </lineage>
</organism>
<dbReference type="STRING" id="1237149.C900_00103"/>
<keyword evidence="2" id="KW-1185">Reference proteome</keyword>
<evidence type="ECO:0000313" key="1">
    <source>
        <dbReference type="EMBL" id="ELR73023.1"/>
    </source>
</evidence>
<comment type="caution">
    <text evidence="1">The sequence shown here is derived from an EMBL/GenBank/DDBJ whole genome shotgun (WGS) entry which is preliminary data.</text>
</comment>
<proteinExistence type="predicted"/>
<protein>
    <submittedName>
        <fullName evidence="1">Uncharacterized protein</fullName>
    </submittedName>
</protein>
<name>L8JXW9_9BACT</name>
<reference evidence="1 2" key="1">
    <citation type="submission" date="2012-12" db="EMBL/GenBank/DDBJ databases">
        <title>Genome assembly of Fulvivirga imtechensis AK7.</title>
        <authorList>
            <person name="Nupur N."/>
            <person name="Khatri I."/>
            <person name="Kumar R."/>
            <person name="Subramanian S."/>
            <person name="Pinnaka A."/>
        </authorList>
    </citation>
    <scope>NUCLEOTIDE SEQUENCE [LARGE SCALE GENOMIC DNA]</scope>
    <source>
        <strain evidence="1 2">AK7</strain>
    </source>
</reference>
<gene>
    <name evidence="1" type="ORF">C900_00103</name>
</gene>
<dbReference type="EMBL" id="AMZN01000010">
    <property type="protein sequence ID" value="ELR73023.1"/>
    <property type="molecule type" value="Genomic_DNA"/>
</dbReference>
<accession>L8JXW9</accession>
<dbReference type="Proteomes" id="UP000011135">
    <property type="component" value="Unassembled WGS sequence"/>
</dbReference>
<sequence length="44" mass="5236">MFLDITQKFPQRLVGQIENFRPIKVIKNDEKRSFATNPFRIPCV</sequence>
<dbReference type="AlphaFoldDB" id="L8JXW9"/>